<dbReference type="OrthoDB" id="3938895at2759"/>
<evidence type="ECO:0000313" key="3">
    <source>
        <dbReference type="Proteomes" id="UP000799439"/>
    </source>
</evidence>
<evidence type="ECO:0000313" key="2">
    <source>
        <dbReference type="EMBL" id="KAF2152013.1"/>
    </source>
</evidence>
<evidence type="ECO:0008006" key="4">
    <source>
        <dbReference type="Google" id="ProtNLM"/>
    </source>
</evidence>
<organism evidence="2 3">
    <name type="scientific">Myriangium duriaei CBS 260.36</name>
    <dbReference type="NCBI Taxonomy" id="1168546"/>
    <lineage>
        <taxon>Eukaryota</taxon>
        <taxon>Fungi</taxon>
        <taxon>Dikarya</taxon>
        <taxon>Ascomycota</taxon>
        <taxon>Pezizomycotina</taxon>
        <taxon>Dothideomycetes</taxon>
        <taxon>Dothideomycetidae</taxon>
        <taxon>Myriangiales</taxon>
        <taxon>Myriangiaceae</taxon>
        <taxon>Myriangium</taxon>
    </lineage>
</organism>
<keyword evidence="3" id="KW-1185">Reference proteome</keyword>
<feature type="signal peptide" evidence="1">
    <location>
        <begin position="1"/>
        <end position="18"/>
    </location>
</feature>
<dbReference type="AlphaFoldDB" id="A0A9P4J420"/>
<protein>
    <recommendedName>
        <fullName evidence="4">Apple domain-containing protein</fullName>
    </recommendedName>
</protein>
<gene>
    <name evidence="2" type="ORF">K461DRAFT_160613</name>
</gene>
<comment type="caution">
    <text evidence="2">The sequence shown here is derived from an EMBL/GenBank/DDBJ whole genome shotgun (WGS) entry which is preliminary data.</text>
</comment>
<dbReference type="EMBL" id="ML996087">
    <property type="protein sequence ID" value="KAF2152013.1"/>
    <property type="molecule type" value="Genomic_DNA"/>
</dbReference>
<keyword evidence="1" id="KW-0732">Signal</keyword>
<evidence type="ECO:0000256" key="1">
    <source>
        <dbReference type="SAM" id="SignalP"/>
    </source>
</evidence>
<name>A0A9P4J420_9PEZI</name>
<dbReference type="Proteomes" id="UP000799439">
    <property type="component" value="Unassembled WGS sequence"/>
</dbReference>
<reference evidence="2" key="1">
    <citation type="journal article" date="2020" name="Stud. Mycol.">
        <title>101 Dothideomycetes genomes: a test case for predicting lifestyles and emergence of pathogens.</title>
        <authorList>
            <person name="Haridas S."/>
            <person name="Albert R."/>
            <person name="Binder M."/>
            <person name="Bloem J."/>
            <person name="Labutti K."/>
            <person name="Salamov A."/>
            <person name="Andreopoulos B."/>
            <person name="Baker S."/>
            <person name="Barry K."/>
            <person name="Bills G."/>
            <person name="Bluhm B."/>
            <person name="Cannon C."/>
            <person name="Castanera R."/>
            <person name="Culley D."/>
            <person name="Daum C."/>
            <person name="Ezra D."/>
            <person name="Gonzalez J."/>
            <person name="Henrissat B."/>
            <person name="Kuo A."/>
            <person name="Liang C."/>
            <person name="Lipzen A."/>
            <person name="Lutzoni F."/>
            <person name="Magnuson J."/>
            <person name="Mondo S."/>
            <person name="Nolan M."/>
            <person name="Ohm R."/>
            <person name="Pangilinan J."/>
            <person name="Park H.-J."/>
            <person name="Ramirez L."/>
            <person name="Alfaro M."/>
            <person name="Sun H."/>
            <person name="Tritt A."/>
            <person name="Yoshinaga Y."/>
            <person name="Zwiers L.-H."/>
            <person name="Turgeon B."/>
            <person name="Goodwin S."/>
            <person name="Spatafora J."/>
            <person name="Crous P."/>
            <person name="Grigoriev I."/>
        </authorList>
    </citation>
    <scope>NUCLEOTIDE SEQUENCE</scope>
    <source>
        <strain evidence="2">CBS 260.36</strain>
    </source>
</reference>
<sequence length="160" mass="16650">MLLPQALVLATLTPLITALVVPRAGGPSFNPIPADCTVPNPLPCTSGQPPQNYSSTNILPSTSVVTAHRIYQYYLPLPDYESMANRWEGCLEQCNGLSGCVAAFMADGVPTPAGWFGTAGGDRDRACWMFNATLAEGDFTAVGAEGTGNATAGNIVCPGK</sequence>
<proteinExistence type="predicted"/>
<feature type="chain" id="PRO_5040167494" description="Apple domain-containing protein" evidence="1">
    <location>
        <begin position="19"/>
        <end position="160"/>
    </location>
</feature>
<accession>A0A9P4J420</accession>